<keyword evidence="3" id="KW-0030">Aminoacyl-tRNA synthetase</keyword>
<dbReference type="InterPro" id="IPR002314">
    <property type="entry name" value="aa-tRNA-synt_IIb"/>
</dbReference>
<dbReference type="GO" id="GO:0005737">
    <property type="term" value="C:cytoplasm"/>
    <property type="evidence" value="ECO:0007669"/>
    <property type="project" value="InterPro"/>
</dbReference>
<dbReference type="GO" id="GO:0005524">
    <property type="term" value="F:ATP binding"/>
    <property type="evidence" value="ECO:0007669"/>
    <property type="project" value="InterPro"/>
</dbReference>
<sequence length="231" mass="26031">MEKGKDYRYRLSLGDRKDEKKYYKDDKSWDDAEGVLRTVLTGMKAPFYEAQNEAAFYGPKIDIQVRNVAGREETAFTVQYDFVMPKRFDLLYTAEDGTQKQPVVIHRSSIGALERTMAFLIEKTAGAFPLWLSPVQAVIIPIAERHTEAARSTAAQLSAAGFRIQVDDRSEPMQAKIRHHTLQKVPYLGIIGDREAASGGISVRTRSGTDLGAMPLAAFNRRMDEEVQNKR</sequence>
<evidence type="ECO:0000313" key="6">
    <source>
        <dbReference type="EMBL" id="OGG01822.1"/>
    </source>
</evidence>
<dbReference type="InterPro" id="IPR047246">
    <property type="entry name" value="ThrRS_anticodon"/>
</dbReference>
<dbReference type="GO" id="GO:0006435">
    <property type="term" value="P:threonyl-tRNA aminoacylation"/>
    <property type="evidence" value="ECO:0007669"/>
    <property type="project" value="InterPro"/>
</dbReference>
<dbReference type="SUPFAM" id="SSF52954">
    <property type="entry name" value="Class II aaRS ABD-related"/>
    <property type="match status" value="1"/>
</dbReference>
<dbReference type="PANTHER" id="PTHR11451">
    <property type="entry name" value="THREONINE-TRNA LIGASE"/>
    <property type="match status" value="1"/>
</dbReference>
<evidence type="ECO:0000256" key="3">
    <source>
        <dbReference type="ARBA" id="ARBA00023146"/>
    </source>
</evidence>
<evidence type="ECO:0000256" key="1">
    <source>
        <dbReference type="ARBA" id="ARBA00008226"/>
    </source>
</evidence>
<evidence type="ECO:0000259" key="4">
    <source>
        <dbReference type="Pfam" id="PF00587"/>
    </source>
</evidence>
<dbReference type="Gene3D" id="3.30.930.10">
    <property type="entry name" value="Bira Bifunctional Protein, Domain 2"/>
    <property type="match status" value="1"/>
</dbReference>
<dbReference type="CDD" id="cd00860">
    <property type="entry name" value="ThrRS_anticodon"/>
    <property type="match status" value="1"/>
</dbReference>
<keyword evidence="2" id="KW-0648">Protein biosynthesis</keyword>
<evidence type="ECO:0000259" key="5">
    <source>
        <dbReference type="Pfam" id="PF03129"/>
    </source>
</evidence>
<dbReference type="GO" id="GO:0004829">
    <property type="term" value="F:threonine-tRNA ligase activity"/>
    <property type="evidence" value="ECO:0007669"/>
    <property type="project" value="InterPro"/>
</dbReference>
<evidence type="ECO:0000313" key="7">
    <source>
        <dbReference type="Proteomes" id="UP000178448"/>
    </source>
</evidence>
<dbReference type="Pfam" id="PF03129">
    <property type="entry name" value="HGTP_anticodon"/>
    <property type="match status" value="1"/>
</dbReference>
<dbReference type="EMBL" id="MFJD01000009">
    <property type="protein sequence ID" value="OGG01822.1"/>
    <property type="molecule type" value="Genomic_DNA"/>
</dbReference>
<feature type="domain" description="Aminoacyl-tRNA synthetase class II (G/ P/ S/T)" evidence="4">
    <location>
        <begin position="26"/>
        <end position="123"/>
    </location>
</feature>
<dbReference type="Pfam" id="PF00587">
    <property type="entry name" value="tRNA-synt_2b"/>
    <property type="match status" value="1"/>
</dbReference>
<dbReference type="Proteomes" id="UP000178448">
    <property type="component" value="Unassembled WGS sequence"/>
</dbReference>
<dbReference type="InterPro" id="IPR004154">
    <property type="entry name" value="Anticodon-bd"/>
</dbReference>
<reference evidence="6 7" key="1">
    <citation type="journal article" date="2016" name="Nat. Commun.">
        <title>Thousands of microbial genomes shed light on interconnected biogeochemical processes in an aquifer system.</title>
        <authorList>
            <person name="Anantharaman K."/>
            <person name="Brown C.T."/>
            <person name="Hug L.A."/>
            <person name="Sharon I."/>
            <person name="Castelle C.J."/>
            <person name="Probst A.J."/>
            <person name="Thomas B.C."/>
            <person name="Singh A."/>
            <person name="Wilkins M.J."/>
            <person name="Karaoz U."/>
            <person name="Brodie E.L."/>
            <person name="Williams K.H."/>
            <person name="Hubbard S.S."/>
            <person name="Banfield J.F."/>
        </authorList>
    </citation>
    <scope>NUCLEOTIDE SEQUENCE [LARGE SCALE GENOMIC DNA]</scope>
</reference>
<dbReference type="Gene3D" id="3.40.50.800">
    <property type="entry name" value="Anticodon-binding domain"/>
    <property type="match status" value="1"/>
</dbReference>
<dbReference type="STRING" id="1798374.A2Z33_01040"/>
<feature type="domain" description="Anticodon-binding" evidence="5">
    <location>
        <begin position="136"/>
        <end position="219"/>
    </location>
</feature>
<dbReference type="SUPFAM" id="SSF55681">
    <property type="entry name" value="Class II aaRS and biotin synthetases"/>
    <property type="match status" value="1"/>
</dbReference>
<evidence type="ECO:0000256" key="2">
    <source>
        <dbReference type="ARBA" id="ARBA00022917"/>
    </source>
</evidence>
<accession>A0A1F5YPK1</accession>
<dbReference type="PANTHER" id="PTHR11451:SF44">
    <property type="entry name" value="THREONINE--TRNA LIGASE, CHLOROPLASTIC_MITOCHONDRIAL 2"/>
    <property type="match status" value="1"/>
</dbReference>
<protein>
    <submittedName>
        <fullName evidence="6">Uncharacterized protein</fullName>
    </submittedName>
</protein>
<dbReference type="InterPro" id="IPR045864">
    <property type="entry name" value="aa-tRNA-synth_II/BPL/LPL"/>
</dbReference>
<proteinExistence type="inferred from homology"/>
<dbReference type="InterPro" id="IPR036621">
    <property type="entry name" value="Anticodon-bd_dom_sf"/>
</dbReference>
<dbReference type="AlphaFoldDB" id="A0A1F5YPK1"/>
<keyword evidence="3" id="KW-0436">Ligase</keyword>
<dbReference type="PRINTS" id="PR01047">
    <property type="entry name" value="TRNASYNTHTHR"/>
</dbReference>
<comment type="caution">
    <text evidence="6">The sequence shown here is derived from an EMBL/GenBank/DDBJ whole genome shotgun (WGS) entry which is preliminary data.</text>
</comment>
<name>A0A1F5YPK1_9BACT</name>
<comment type="similarity">
    <text evidence="1">Belongs to the class-II aminoacyl-tRNA synthetase family.</text>
</comment>
<dbReference type="InterPro" id="IPR002320">
    <property type="entry name" value="Thr-tRNA-ligase_IIa"/>
</dbReference>
<dbReference type="FunFam" id="3.40.50.800:FF:000001">
    <property type="entry name" value="Threonine--tRNA ligase"/>
    <property type="match status" value="1"/>
</dbReference>
<gene>
    <name evidence="6" type="ORF">A2Z33_01040</name>
</gene>
<organism evidence="6 7">
    <name type="scientific">Candidatus Gottesmanbacteria bacterium RBG_16_52_11</name>
    <dbReference type="NCBI Taxonomy" id="1798374"/>
    <lineage>
        <taxon>Bacteria</taxon>
        <taxon>Candidatus Gottesmaniibacteriota</taxon>
    </lineage>
</organism>